<sequence length="84" mass="8630">MAISAVGARSRVIARALSSSLLGRAGVLPTARRASCINRLPLVSGTLLSALPLHSAIASARLRSAIAPESQSWGLIPQGNCMPL</sequence>
<evidence type="ECO:0000313" key="2">
    <source>
        <dbReference type="Proteomes" id="UP001732700"/>
    </source>
</evidence>
<dbReference type="EnsemblPlants" id="AVESA.00010b.r2.6DG1180690.1">
    <property type="protein sequence ID" value="AVESA.00010b.r2.6DG1180690.1.CDS"/>
    <property type="gene ID" value="AVESA.00010b.r2.6DG1180690"/>
</dbReference>
<reference evidence="1" key="1">
    <citation type="submission" date="2021-05" db="EMBL/GenBank/DDBJ databases">
        <authorList>
            <person name="Scholz U."/>
            <person name="Mascher M."/>
            <person name="Fiebig A."/>
        </authorList>
    </citation>
    <scope>NUCLEOTIDE SEQUENCE [LARGE SCALE GENOMIC DNA]</scope>
</reference>
<accession>A0ACD5ZF37</accession>
<organism evidence="1 2">
    <name type="scientific">Avena sativa</name>
    <name type="common">Oat</name>
    <dbReference type="NCBI Taxonomy" id="4498"/>
    <lineage>
        <taxon>Eukaryota</taxon>
        <taxon>Viridiplantae</taxon>
        <taxon>Streptophyta</taxon>
        <taxon>Embryophyta</taxon>
        <taxon>Tracheophyta</taxon>
        <taxon>Spermatophyta</taxon>
        <taxon>Magnoliopsida</taxon>
        <taxon>Liliopsida</taxon>
        <taxon>Poales</taxon>
        <taxon>Poaceae</taxon>
        <taxon>BOP clade</taxon>
        <taxon>Pooideae</taxon>
        <taxon>Poodae</taxon>
        <taxon>Poeae</taxon>
        <taxon>Poeae Chloroplast Group 1 (Aveneae type)</taxon>
        <taxon>Aveninae</taxon>
        <taxon>Avena</taxon>
    </lineage>
</organism>
<name>A0ACD5ZF37_AVESA</name>
<reference evidence="1" key="2">
    <citation type="submission" date="2025-09" db="UniProtKB">
        <authorList>
            <consortium name="EnsemblPlants"/>
        </authorList>
    </citation>
    <scope>IDENTIFICATION</scope>
</reference>
<evidence type="ECO:0000313" key="1">
    <source>
        <dbReference type="EnsemblPlants" id="AVESA.00010b.r2.6DG1180690.1.CDS"/>
    </source>
</evidence>
<dbReference type="Proteomes" id="UP001732700">
    <property type="component" value="Chromosome 6D"/>
</dbReference>
<keyword evidence="2" id="KW-1185">Reference proteome</keyword>
<protein>
    <submittedName>
        <fullName evidence="1">Uncharacterized protein</fullName>
    </submittedName>
</protein>
<proteinExistence type="predicted"/>